<feature type="site" description="Essential for DHBP synthase activity" evidence="19">
    <location>
        <position position="129"/>
    </location>
</feature>
<comment type="similarity">
    <text evidence="19">In the C-terminal section; belongs to the GTP cyclohydrolase II family.</text>
</comment>
<dbReference type="GO" id="GO:0030145">
    <property type="term" value="F:manganese ion binding"/>
    <property type="evidence" value="ECO:0007669"/>
    <property type="project" value="UniProtKB-UniRule"/>
</dbReference>
<evidence type="ECO:0000256" key="1">
    <source>
        <dbReference type="ARBA" id="ARBA00000141"/>
    </source>
</evidence>
<evidence type="ECO:0000313" key="22">
    <source>
        <dbReference type="Proteomes" id="UP000214746"/>
    </source>
</evidence>
<keyword evidence="8 19" id="KW-0479">Metal-binding</keyword>
<dbReference type="NCBIfam" id="TIGR00506">
    <property type="entry name" value="ribB"/>
    <property type="match status" value="1"/>
</dbReference>
<dbReference type="InterPro" id="IPR032677">
    <property type="entry name" value="GTP_cyclohydro_II"/>
</dbReference>
<dbReference type="EMBL" id="NHRJ02000002">
    <property type="protein sequence ID" value="PZE21993.1"/>
    <property type="molecule type" value="Genomic_DNA"/>
</dbReference>
<evidence type="ECO:0000313" key="21">
    <source>
        <dbReference type="EMBL" id="PZE21993.1"/>
    </source>
</evidence>
<keyword evidence="12 19" id="KW-0460">Magnesium</keyword>
<dbReference type="InterPro" id="IPR016299">
    <property type="entry name" value="Riboflavin_synth_RibBA"/>
</dbReference>
<keyword evidence="14 19" id="KW-0464">Manganese</keyword>
<comment type="cofactor">
    <cofactor evidence="19">
        <name>Zn(2+)</name>
        <dbReference type="ChEBI" id="CHEBI:29105"/>
    </cofactor>
    <text evidence="19">Binds 1 zinc ion per subunit.</text>
</comment>
<dbReference type="GO" id="GO:0009231">
    <property type="term" value="P:riboflavin biosynthetic process"/>
    <property type="evidence" value="ECO:0007669"/>
    <property type="project" value="UniProtKB-UniRule"/>
</dbReference>
<evidence type="ECO:0000259" key="20">
    <source>
        <dbReference type="Pfam" id="PF00925"/>
    </source>
</evidence>
<evidence type="ECO:0000256" key="5">
    <source>
        <dbReference type="ARBA" id="ARBA00004904"/>
    </source>
</evidence>
<keyword evidence="15 19" id="KW-0456">Lyase</keyword>
<comment type="cofactor">
    <cofactor evidence="19">
        <name>Mg(2+)</name>
        <dbReference type="ChEBI" id="CHEBI:18420"/>
    </cofactor>
    <cofactor evidence="19">
        <name>Mn(2+)</name>
        <dbReference type="ChEBI" id="CHEBI:29035"/>
    </cofactor>
    <text evidence="19">Binds 2 divalent metal cations per subunit. Magnesium or manganese.</text>
</comment>
<evidence type="ECO:0000256" key="18">
    <source>
        <dbReference type="ARBA" id="ARBA00049295"/>
    </source>
</evidence>
<feature type="binding site" evidence="19">
    <location>
        <position position="36"/>
    </location>
    <ligand>
        <name>D-ribulose 5-phosphate</name>
        <dbReference type="ChEBI" id="CHEBI:58121"/>
    </ligand>
</feature>
<accession>A0A2W1NTM5</accession>
<dbReference type="GO" id="GO:0008270">
    <property type="term" value="F:zinc ion binding"/>
    <property type="evidence" value="ECO:0007669"/>
    <property type="project" value="UniProtKB-UniRule"/>
</dbReference>
<dbReference type="NCBIfam" id="TIGR00505">
    <property type="entry name" value="ribA"/>
    <property type="match status" value="1"/>
</dbReference>
<dbReference type="InterPro" id="IPR000422">
    <property type="entry name" value="DHBP_synthase_RibB"/>
</dbReference>
<organism evidence="21 22">
    <name type="scientific">Paenibacillus xerothermodurans</name>
    <dbReference type="NCBI Taxonomy" id="1977292"/>
    <lineage>
        <taxon>Bacteria</taxon>
        <taxon>Bacillati</taxon>
        <taxon>Bacillota</taxon>
        <taxon>Bacilli</taxon>
        <taxon>Bacillales</taxon>
        <taxon>Paenibacillaceae</taxon>
        <taxon>Paenibacillus</taxon>
    </lineage>
</organism>
<dbReference type="SUPFAM" id="SSF142695">
    <property type="entry name" value="RibA-like"/>
    <property type="match status" value="1"/>
</dbReference>
<feature type="binding site" evidence="19">
    <location>
        <begin position="143"/>
        <end position="147"/>
    </location>
    <ligand>
        <name>D-ribulose 5-phosphate</name>
        <dbReference type="ChEBI" id="CHEBI:58121"/>
    </ligand>
</feature>
<comment type="function">
    <text evidence="17 19">Catalyzes the conversion of GTP to 2,5-diamino-6-ribosylamino-4(3H)-pyrimidinone 5'-phosphate (DARP), formate and pyrophosphate.</text>
</comment>
<dbReference type="InterPro" id="IPR000926">
    <property type="entry name" value="RibA"/>
</dbReference>
<reference evidence="21" key="1">
    <citation type="submission" date="2018-06" db="EMBL/GenBank/DDBJ databases">
        <title>Paenibacillus xerothermodurans sp. nov. an extremely dry heat resistant spore forming bacterium isolated from the soil of Cape Canaveral, Florida.</title>
        <authorList>
            <person name="Seuylemezian A."/>
            <person name="Kaur N."/>
            <person name="Patil P."/>
            <person name="Patil P."/>
            <person name="Mayilraj S."/>
            <person name="Vaishampayan P."/>
        </authorList>
    </citation>
    <scope>NUCLEOTIDE SEQUENCE [LARGE SCALE GENOMIC DNA]</scope>
    <source>
        <strain evidence="21">ATCC 27380</strain>
    </source>
</reference>
<feature type="binding site" evidence="19">
    <location>
        <position position="167"/>
    </location>
    <ligand>
        <name>D-ribulose 5-phosphate</name>
        <dbReference type="ChEBI" id="CHEBI:58121"/>
    </ligand>
</feature>
<dbReference type="HAMAP" id="MF_01283">
    <property type="entry name" value="RibBA"/>
    <property type="match status" value="1"/>
</dbReference>
<feature type="active site" description="Proton acceptor; for GTP cyclohydrolase activity" evidence="19">
    <location>
        <position position="332"/>
    </location>
</feature>
<keyword evidence="10 19" id="KW-0378">Hydrolase</keyword>
<comment type="function">
    <text evidence="3 19">Catalyzes the conversion of D-ribulose 5-phosphate to formate and 3,4-dihydroxy-2-butanone 4-phosphate.</text>
</comment>
<dbReference type="Gene3D" id="3.90.870.10">
    <property type="entry name" value="DHBP synthase"/>
    <property type="match status" value="1"/>
</dbReference>
<dbReference type="HAMAP" id="MF_00179">
    <property type="entry name" value="RibA"/>
    <property type="match status" value="1"/>
</dbReference>
<comment type="pathway">
    <text evidence="5 19">Cofactor biosynthesis; riboflavin biosynthesis; 2-hydroxy-3-oxobutyl phosphate from D-ribulose 5-phosphate: step 1/1.</text>
</comment>
<evidence type="ECO:0000256" key="12">
    <source>
        <dbReference type="ARBA" id="ARBA00022842"/>
    </source>
</evidence>
<dbReference type="Pfam" id="PF00925">
    <property type="entry name" value="GTP_cyclohydro2"/>
    <property type="match status" value="1"/>
</dbReference>
<evidence type="ECO:0000256" key="14">
    <source>
        <dbReference type="ARBA" id="ARBA00023211"/>
    </source>
</evidence>
<dbReference type="GO" id="GO:0003935">
    <property type="term" value="F:GTP cyclohydrolase II activity"/>
    <property type="evidence" value="ECO:0007669"/>
    <property type="project" value="UniProtKB-UniRule"/>
</dbReference>
<comment type="similarity">
    <text evidence="6 19">In the N-terminal section; belongs to the DHBP synthase family.</text>
</comment>
<feature type="binding site" evidence="19">
    <location>
        <begin position="298"/>
        <end position="300"/>
    </location>
    <ligand>
        <name>GTP</name>
        <dbReference type="ChEBI" id="CHEBI:37565"/>
    </ligand>
</feature>
<dbReference type="EC" id="4.1.99.12" evidence="19"/>
<dbReference type="UniPathway" id="UPA00275">
    <property type="reaction ID" value="UER00399"/>
</dbReference>
<evidence type="ECO:0000256" key="9">
    <source>
        <dbReference type="ARBA" id="ARBA00022741"/>
    </source>
</evidence>
<dbReference type="FunFam" id="3.40.50.10990:FF:000001">
    <property type="entry name" value="Riboflavin biosynthesis protein RibBA"/>
    <property type="match status" value="1"/>
</dbReference>
<sequence>MTVPMKFHRIEEAIYDLMLGKVIIVVDDEDRENEGDFIALADKATPEVINFMITEGRGLVCVPITEERARDLDLPPMVSENTDNHGTAFTVSVDHVETTTGISASERSRTIRALIDPAAKPLSFRRPGHIFPLIAKRGGVLRRAGHTEAAVDLARMCGSYPAAVICEIIKEDGEMARVPELMEISRKHDIKIITIRDLIQYRNTKEKLVQREVEVKLPTDYGVFSAIAYTNVVDNKEHVALVKGKIDSSLPTLVRVHSECLTGDVFHSHRCDCGPQLDAALRQIDEAGAGVLLYMRQEGRGIGLINKLKAYVLQEQGLDTVDANLKLGFAPDLRDYGIGAQILKDLGVSKIRLLTNNPRKIKGLEGYGLEVVERVPIQMAENESNSNYLHTKQAKLGHMLDFHIKS</sequence>
<feature type="binding site" evidence="19">
    <location>
        <position position="271"/>
    </location>
    <ligand>
        <name>Zn(2+)</name>
        <dbReference type="ChEBI" id="CHEBI:29105"/>
        <note>catalytic</note>
    </ligand>
</feature>
<dbReference type="CDD" id="cd00641">
    <property type="entry name" value="GTP_cyclohydro2"/>
    <property type="match status" value="1"/>
</dbReference>
<keyword evidence="22" id="KW-1185">Reference proteome</keyword>
<feature type="binding site" evidence="19">
    <location>
        <position position="276"/>
    </location>
    <ligand>
        <name>GTP</name>
        <dbReference type="ChEBI" id="CHEBI:37565"/>
    </ligand>
</feature>
<feature type="region of interest" description="GTP cyclohydrolase II" evidence="19">
    <location>
        <begin position="205"/>
        <end position="406"/>
    </location>
</feature>
<evidence type="ECO:0000256" key="15">
    <source>
        <dbReference type="ARBA" id="ARBA00023239"/>
    </source>
</evidence>
<evidence type="ECO:0000256" key="16">
    <source>
        <dbReference type="ARBA" id="ARBA00023268"/>
    </source>
</evidence>
<dbReference type="HAMAP" id="MF_00180">
    <property type="entry name" value="RibB"/>
    <property type="match status" value="1"/>
</dbReference>
<feature type="binding site" evidence="19">
    <location>
        <position position="320"/>
    </location>
    <ligand>
        <name>GTP</name>
        <dbReference type="ChEBI" id="CHEBI:37565"/>
    </ligand>
</feature>
<evidence type="ECO:0000256" key="6">
    <source>
        <dbReference type="ARBA" id="ARBA00005520"/>
    </source>
</evidence>
<dbReference type="PANTHER" id="PTHR21327">
    <property type="entry name" value="GTP CYCLOHYDROLASE II-RELATED"/>
    <property type="match status" value="1"/>
</dbReference>
<keyword evidence="7 19" id="KW-0686">Riboflavin biosynthesis</keyword>
<feature type="binding site" evidence="19">
    <location>
        <position position="32"/>
    </location>
    <ligand>
        <name>Mg(2+)</name>
        <dbReference type="ChEBI" id="CHEBI:18420"/>
        <label>2</label>
    </ligand>
</feature>
<keyword evidence="9 19" id="KW-0547">Nucleotide-binding</keyword>
<evidence type="ECO:0000256" key="3">
    <source>
        <dbReference type="ARBA" id="ARBA00002284"/>
    </source>
</evidence>
<dbReference type="Pfam" id="PF00926">
    <property type="entry name" value="DHBP_synthase"/>
    <property type="match status" value="1"/>
</dbReference>
<feature type="binding site" evidence="19">
    <location>
        <position position="273"/>
    </location>
    <ligand>
        <name>Zn(2+)</name>
        <dbReference type="ChEBI" id="CHEBI:29105"/>
        <note>catalytic</note>
    </ligand>
</feature>
<feature type="site" description="Essential for DHBP synthase activity" evidence="19">
    <location>
        <position position="167"/>
    </location>
</feature>
<evidence type="ECO:0000256" key="17">
    <source>
        <dbReference type="ARBA" id="ARBA00043932"/>
    </source>
</evidence>
<dbReference type="PANTHER" id="PTHR21327:SF18">
    <property type="entry name" value="3,4-DIHYDROXY-2-BUTANONE 4-PHOSPHATE SYNTHASE"/>
    <property type="match status" value="1"/>
</dbReference>
<evidence type="ECO:0000256" key="4">
    <source>
        <dbReference type="ARBA" id="ARBA00004853"/>
    </source>
</evidence>
<keyword evidence="16 19" id="KW-0511">Multifunctional enzyme</keyword>
<dbReference type="AlphaFoldDB" id="A0A2W1NTM5"/>
<dbReference type="SUPFAM" id="SSF55821">
    <property type="entry name" value="YrdC/RibB"/>
    <property type="match status" value="1"/>
</dbReference>
<feature type="binding site" evidence="19">
    <location>
        <begin position="255"/>
        <end position="259"/>
    </location>
    <ligand>
        <name>GTP</name>
        <dbReference type="ChEBI" id="CHEBI:37565"/>
    </ligand>
</feature>
<feature type="binding site" evidence="19">
    <location>
        <position position="360"/>
    </location>
    <ligand>
        <name>GTP</name>
        <dbReference type="ChEBI" id="CHEBI:37565"/>
    </ligand>
</feature>
<dbReference type="PIRSF" id="PIRSF001259">
    <property type="entry name" value="RibA"/>
    <property type="match status" value="1"/>
</dbReference>
<feature type="binding site" evidence="19">
    <location>
        <begin position="31"/>
        <end position="32"/>
    </location>
    <ligand>
        <name>D-ribulose 5-phosphate</name>
        <dbReference type="ChEBI" id="CHEBI:58121"/>
    </ligand>
</feature>
<feature type="domain" description="GTP cyclohydrolase II" evidence="20">
    <location>
        <begin position="211"/>
        <end position="376"/>
    </location>
</feature>
<name>A0A2W1NTM5_PAEXE</name>
<dbReference type="InterPro" id="IPR036144">
    <property type="entry name" value="RibA-like_sf"/>
</dbReference>
<evidence type="ECO:0000256" key="13">
    <source>
        <dbReference type="ARBA" id="ARBA00023134"/>
    </source>
</evidence>
<feature type="binding site" evidence="19">
    <location>
        <position position="355"/>
    </location>
    <ligand>
        <name>GTP</name>
        <dbReference type="ChEBI" id="CHEBI:37565"/>
    </ligand>
</feature>
<comment type="catalytic activity">
    <reaction evidence="18 19">
        <text>GTP + 4 H2O = 2,5-diamino-6-hydroxy-4-(5-phosphoribosylamino)-pyrimidine + formate + 2 phosphate + 3 H(+)</text>
        <dbReference type="Rhea" id="RHEA:23704"/>
        <dbReference type="ChEBI" id="CHEBI:15377"/>
        <dbReference type="ChEBI" id="CHEBI:15378"/>
        <dbReference type="ChEBI" id="CHEBI:15740"/>
        <dbReference type="ChEBI" id="CHEBI:37565"/>
        <dbReference type="ChEBI" id="CHEBI:43474"/>
        <dbReference type="ChEBI" id="CHEBI:58614"/>
        <dbReference type="EC" id="3.5.4.25"/>
    </reaction>
</comment>
<comment type="catalytic activity">
    <reaction evidence="1 19">
        <text>D-ribulose 5-phosphate = (2S)-2-hydroxy-3-oxobutyl phosphate + formate + H(+)</text>
        <dbReference type="Rhea" id="RHEA:18457"/>
        <dbReference type="ChEBI" id="CHEBI:15378"/>
        <dbReference type="ChEBI" id="CHEBI:15740"/>
        <dbReference type="ChEBI" id="CHEBI:58121"/>
        <dbReference type="ChEBI" id="CHEBI:58830"/>
        <dbReference type="EC" id="4.1.99.12"/>
    </reaction>
</comment>
<dbReference type="GO" id="GO:0000287">
    <property type="term" value="F:magnesium ion binding"/>
    <property type="evidence" value="ECO:0007669"/>
    <property type="project" value="UniProtKB-UniRule"/>
</dbReference>
<dbReference type="NCBIfam" id="NF006803">
    <property type="entry name" value="PRK09311.1"/>
    <property type="match status" value="1"/>
</dbReference>
<feature type="binding site" evidence="19">
    <location>
        <position position="32"/>
    </location>
    <ligand>
        <name>Mg(2+)</name>
        <dbReference type="ChEBI" id="CHEBI:18420"/>
        <label>1</label>
    </ligand>
</feature>
<gene>
    <name evidence="19" type="primary">ribBA</name>
    <name evidence="21" type="ORF">CBW46_006235</name>
</gene>
<dbReference type="GO" id="GO:0008686">
    <property type="term" value="F:3,4-dihydroxy-2-butanone-4-phosphate synthase activity"/>
    <property type="evidence" value="ECO:0007669"/>
    <property type="project" value="UniProtKB-UniRule"/>
</dbReference>
<comment type="caution">
    <text evidence="21">The sequence shown here is derived from an EMBL/GenBank/DDBJ whole genome shotgun (WGS) entry which is preliminary data.</text>
</comment>
<evidence type="ECO:0000256" key="11">
    <source>
        <dbReference type="ARBA" id="ARBA00022833"/>
    </source>
</evidence>
<dbReference type="InterPro" id="IPR017945">
    <property type="entry name" value="DHBP_synth_RibB-like_a/b_dom"/>
</dbReference>
<feature type="binding site" evidence="19">
    <location>
        <position position="146"/>
    </location>
    <ligand>
        <name>Mg(2+)</name>
        <dbReference type="ChEBI" id="CHEBI:18420"/>
        <label>2</label>
    </ligand>
</feature>
<evidence type="ECO:0000256" key="19">
    <source>
        <dbReference type="HAMAP-Rule" id="MF_01283"/>
    </source>
</evidence>
<evidence type="ECO:0000256" key="7">
    <source>
        <dbReference type="ARBA" id="ARBA00022619"/>
    </source>
</evidence>
<dbReference type="Gene3D" id="3.40.50.10990">
    <property type="entry name" value="GTP cyclohydrolase II"/>
    <property type="match status" value="1"/>
</dbReference>
<dbReference type="Proteomes" id="UP000214746">
    <property type="component" value="Unassembled WGS sequence"/>
</dbReference>
<keyword evidence="11 19" id="KW-0862">Zinc</keyword>
<dbReference type="RefSeq" id="WP_089199136.1">
    <property type="nucleotide sequence ID" value="NZ_NHRJ02000002.1"/>
</dbReference>
<evidence type="ECO:0000256" key="10">
    <source>
        <dbReference type="ARBA" id="ARBA00022801"/>
    </source>
</evidence>
<comment type="cofactor">
    <cofactor evidence="2">
        <name>Mn(2+)</name>
        <dbReference type="ChEBI" id="CHEBI:29035"/>
    </cofactor>
</comment>
<feature type="binding site" evidence="19">
    <location>
        <position position="260"/>
    </location>
    <ligand>
        <name>Zn(2+)</name>
        <dbReference type="ChEBI" id="CHEBI:29105"/>
        <note>catalytic</note>
    </ligand>
</feature>
<feature type="region of interest" description="DHBP synthase" evidence="19">
    <location>
        <begin position="1"/>
        <end position="204"/>
    </location>
</feature>
<dbReference type="GO" id="GO:0005829">
    <property type="term" value="C:cytosol"/>
    <property type="evidence" value="ECO:0007669"/>
    <property type="project" value="TreeGrafter"/>
</dbReference>
<keyword evidence="13 19" id="KW-0342">GTP-binding</keyword>
<protein>
    <recommendedName>
        <fullName evidence="19">Riboflavin biosynthesis protein RibBA</fullName>
    </recommendedName>
    <domain>
        <recommendedName>
            <fullName evidence="19">3,4-dihydroxy-2-butanone 4-phosphate synthase</fullName>
            <shortName evidence="19">DHBP synthase</shortName>
            <ecNumber evidence="19">4.1.99.12</ecNumber>
        </recommendedName>
    </domain>
    <domain>
        <recommendedName>
            <fullName evidence="19">GTP cyclohydrolase-2</fullName>
            <ecNumber evidence="19">3.5.4.25</ecNumber>
        </recommendedName>
        <alternativeName>
            <fullName evidence="19">GTP cyclohydrolase II</fullName>
        </alternativeName>
    </domain>
</protein>
<comment type="pathway">
    <text evidence="4 19">Cofactor biosynthesis; riboflavin biosynthesis; 5-amino-6-(D-ribitylamino)uracil from GTP: step 1/4.</text>
</comment>
<dbReference type="EC" id="3.5.4.25" evidence="19"/>
<dbReference type="GO" id="GO:0005525">
    <property type="term" value="F:GTP binding"/>
    <property type="evidence" value="ECO:0007669"/>
    <property type="project" value="UniProtKB-KW"/>
</dbReference>
<dbReference type="NCBIfam" id="NF001591">
    <property type="entry name" value="PRK00393.1"/>
    <property type="match status" value="1"/>
</dbReference>
<dbReference type="OrthoDB" id="9793111at2"/>
<evidence type="ECO:0000256" key="2">
    <source>
        <dbReference type="ARBA" id="ARBA00001936"/>
    </source>
</evidence>
<feature type="active site" description="Nucleophile; for GTP cyclohydrolase activity" evidence="19">
    <location>
        <position position="334"/>
    </location>
</feature>
<evidence type="ECO:0000256" key="8">
    <source>
        <dbReference type="ARBA" id="ARBA00022723"/>
    </source>
</evidence>
<dbReference type="FunFam" id="3.90.870.10:FF:000001">
    <property type="entry name" value="Riboflavin biosynthesis protein RibBA"/>
    <property type="match status" value="1"/>
</dbReference>
<proteinExistence type="inferred from homology"/>